<evidence type="ECO:0000313" key="2">
    <source>
        <dbReference type="EMBL" id="RHC46681.1"/>
    </source>
</evidence>
<comment type="caution">
    <text evidence="2">The sequence shown here is derived from an EMBL/GenBank/DDBJ whole genome shotgun (WGS) entry which is preliminary data.</text>
</comment>
<dbReference type="RefSeq" id="WP_119205989.1">
    <property type="nucleotide sequence ID" value="NZ_JAWYEI010000022.1"/>
</dbReference>
<evidence type="ECO:0000259" key="1">
    <source>
        <dbReference type="Pfam" id="PF13443"/>
    </source>
</evidence>
<dbReference type="AlphaFoldDB" id="A0A414AFY5"/>
<gene>
    <name evidence="2" type="ORF">DW839_30840</name>
</gene>
<proteinExistence type="predicted"/>
<sequence>MFVYKIDVLETLKESGYTTTKLRKEKLLGENAIQSLRKKEMVGIIALEKICSLLDMQPGNIIKYVEDTNKQKH</sequence>
<reference evidence="2 3" key="1">
    <citation type="submission" date="2018-08" db="EMBL/GenBank/DDBJ databases">
        <title>A genome reference for cultivated species of the human gut microbiota.</title>
        <authorList>
            <person name="Zou Y."/>
            <person name="Xue W."/>
            <person name="Luo G."/>
        </authorList>
    </citation>
    <scope>NUCLEOTIDE SEQUENCE [LARGE SCALE GENOMIC DNA]</scope>
    <source>
        <strain evidence="2 3">AM35-14</strain>
    </source>
</reference>
<feature type="domain" description="HTH cro/C1-type" evidence="1">
    <location>
        <begin position="11"/>
        <end position="67"/>
    </location>
</feature>
<dbReference type="Proteomes" id="UP000283975">
    <property type="component" value="Unassembled WGS sequence"/>
</dbReference>
<name>A0A414AFY5_9FIRM</name>
<accession>A0A414AFY5</accession>
<evidence type="ECO:0000313" key="3">
    <source>
        <dbReference type="Proteomes" id="UP000283975"/>
    </source>
</evidence>
<dbReference type="InterPro" id="IPR001387">
    <property type="entry name" value="Cro/C1-type_HTH"/>
</dbReference>
<protein>
    <submittedName>
        <fullName evidence="2">XRE family transcriptional regulator</fullName>
    </submittedName>
</protein>
<dbReference type="Pfam" id="PF13443">
    <property type="entry name" value="HTH_26"/>
    <property type="match status" value="1"/>
</dbReference>
<organism evidence="2 3">
    <name type="scientific">Enterocloster bolteae</name>
    <dbReference type="NCBI Taxonomy" id="208479"/>
    <lineage>
        <taxon>Bacteria</taxon>
        <taxon>Bacillati</taxon>
        <taxon>Bacillota</taxon>
        <taxon>Clostridia</taxon>
        <taxon>Lachnospirales</taxon>
        <taxon>Lachnospiraceae</taxon>
        <taxon>Enterocloster</taxon>
    </lineage>
</organism>
<dbReference type="EMBL" id="QSHZ01000060">
    <property type="protein sequence ID" value="RHC46681.1"/>
    <property type="molecule type" value="Genomic_DNA"/>
</dbReference>